<proteinExistence type="predicted"/>
<sequence length="67" mass="7609">MKLELLLTDPMTEIEQMGKDPDDVLNRWALWIKKCTDRGIDYKAALSMLVSPDVIAALTKSEEEKEA</sequence>
<accession>A0A645IY77</accession>
<name>A0A645IY77_9ZZZZ</name>
<reference evidence="1" key="1">
    <citation type="submission" date="2019-08" db="EMBL/GenBank/DDBJ databases">
        <authorList>
            <person name="Kucharzyk K."/>
            <person name="Murdoch R.W."/>
            <person name="Higgins S."/>
            <person name="Loffler F."/>
        </authorList>
    </citation>
    <scope>NUCLEOTIDE SEQUENCE</scope>
</reference>
<comment type="caution">
    <text evidence="1">The sequence shown here is derived from an EMBL/GenBank/DDBJ whole genome shotgun (WGS) entry which is preliminary data.</text>
</comment>
<gene>
    <name evidence="1" type="ORF">SDC9_203081</name>
</gene>
<protein>
    <submittedName>
        <fullName evidence="1">Uncharacterized protein</fullName>
    </submittedName>
</protein>
<dbReference type="EMBL" id="VSSQ01124596">
    <property type="protein sequence ID" value="MPN55399.1"/>
    <property type="molecule type" value="Genomic_DNA"/>
</dbReference>
<dbReference type="AlphaFoldDB" id="A0A645IY77"/>
<evidence type="ECO:0000313" key="1">
    <source>
        <dbReference type="EMBL" id="MPN55399.1"/>
    </source>
</evidence>
<organism evidence="1">
    <name type="scientific">bioreactor metagenome</name>
    <dbReference type="NCBI Taxonomy" id="1076179"/>
    <lineage>
        <taxon>unclassified sequences</taxon>
        <taxon>metagenomes</taxon>
        <taxon>ecological metagenomes</taxon>
    </lineage>
</organism>